<evidence type="ECO:0000256" key="7">
    <source>
        <dbReference type="PROSITE-ProRule" id="PRU01215"/>
    </source>
</evidence>
<feature type="zinc finger region" description="RING-Gid-type" evidence="7">
    <location>
        <begin position="506"/>
        <end position="568"/>
    </location>
</feature>
<evidence type="ECO:0000256" key="1">
    <source>
        <dbReference type="ARBA" id="ARBA00004496"/>
    </source>
</evidence>
<gene>
    <name evidence="11" type="ORF">NADFUDRAFT_84536</name>
</gene>
<dbReference type="PROSITE" id="PS50897">
    <property type="entry name" value="CTLH"/>
    <property type="match status" value="1"/>
</dbReference>
<dbReference type="Proteomes" id="UP000095009">
    <property type="component" value="Unassembled WGS sequence"/>
</dbReference>
<dbReference type="GO" id="GO:0061630">
    <property type="term" value="F:ubiquitin protein ligase activity"/>
    <property type="evidence" value="ECO:0007669"/>
    <property type="project" value="InterPro"/>
</dbReference>
<dbReference type="GO" id="GO:0034657">
    <property type="term" value="C:GID complex"/>
    <property type="evidence" value="ECO:0007669"/>
    <property type="project" value="TreeGrafter"/>
</dbReference>
<dbReference type="InterPro" id="IPR024964">
    <property type="entry name" value="CTLH/CRA"/>
</dbReference>
<evidence type="ECO:0000313" key="12">
    <source>
        <dbReference type="Proteomes" id="UP000095009"/>
    </source>
</evidence>
<name>A0A1E3PDG9_9ASCO</name>
<keyword evidence="8" id="KW-0175">Coiled coil</keyword>
<evidence type="ECO:0000259" key="9">
    <source>
        <dbReference type="PROSITE" id="PS50897"/>
    </source>
</evidence>
<keyword evidence="3" id="KW-0963">Cytoplasm</keyword>
<sequence length="607" mass="69021">MSFNPMNAVQLEEPLLRVPFETSRRTFKNAQKIMDHDFEVVSSTIGQKSKLSNANNGEEGKTRVLQEMDSLIERVQGLKRKMDVLAIEQRSNINTIGVRIGHLNEIFCGSSASKLVETNAEKSDISSKTITEGEYKDSKEVIGLSEEKNIDDEDGDNFEFGDDDLDYEDYMNTSMHLKRKKEDHEQSAKYDTFSHIRMTRLLIDHLLKTAKPLTAKALVESSNLAALVDTDILVKAHNVIAALMPPENHQPPNINALLTWCMTDAKQFLKKNRSSLEFETRLQAYIELVRQGKINEAVAYYSKWLVKWSDDGIEYYTKLKECAGLLAYSDAIVHQSRMNQGDMDIDQPEGESKDKEHLLVDIPYLELLSLERYTRLITSFLHEFYRMYGLFDTASNDDYMTSNSSPDDLTPCFQLGDSAFIKCLSTGISVLKTRSCILDNSKNEEVVYHDSMDEDDDSDFTETIESVNDEFTSHIISVPKPKSRQKRKQKLEASSLSASLLSSTFCPVCSTDLASIAKSLPFAHHVHSYVDSDSVVLPNGHIYGRGLLLKFATLMRKQAEQNAKQNRQELGMDFLGQEQELDTQKYVWDLITEEKYPESNMRVVYPS</sequence>
<dbReference type="PANTHER" id="PTHR12170:SF2">
    <property type="entry name" value="E3 UBIQUITIN-PROTEIN TRANSFERASE MAEA"/>
    <property type="match status" value="1"/>
</dbReference>
<dbReference type="PANTHER" id="PTHR12170">
    <property type="entry name" value="MACROPHAGE ERYTHROBLAST ATTACHER-RELATED"/>
    <property type="match status" value="1"/>
</dbReference>
<feature type="domain" description="RING-Gid-type" evidence="10">
    <location>
        <begin position="506"/>
        <end position="568"/>
    </location>
</feature>
<dbReference type="InterPro" id="IPR006595">
    <property type="entry name" value="CTLH_C"/>
</dbReference>
<dbReference type="InterPro" id="IPR045098">
    <property type="entry name" value="Fyv10_fam"/>
</dbReference>
<evidence type="ECO:0000256" key="4">
    <source>
        <dbReference type="ARBA" id="ARBA00022723"/>
    </source>
</evidence>
<comment type="similarity">
    <text evidence="2">Belongs to the FYV10 family.</text>
</comment>
<proteinExistence type="inferred from homology"/>
<reference evidence="11 12" key="1">
    <citation type="journal article" date="2016" name="Proc. Natl. Acad. Sci. U.S.A.">
        <title>Comparative genomics of biotechnologically important yeasts.</title>
        <authorList>
            <person name="Riley R."/>
            <person name="Haridas S."/>
            <person name="Wolfe K.H."/>
            <person name="Lopes M.R."/>
            <person name="Hittinger C.T."/>
            <person name="Goeker M."/>
            <person name="Salamov A.A."/>
            <person name="Wisecaver J.H."/>
            <person name="Long T.M."/>
            <person name="Calvey C.H."/>
            <person name="Aerts A.L."/>
            <person name="Barry K.W."/>
            <person name="Choi C."/>
            <person name="Clum A."/>
            <person name="Coughlan A.Y."/>
            <person name="Deshpande S."/>
            <person name="Douglass A.P."/>
            <person name="Hanson S.J."/>
            <person name="Klenk H.-P."/>
            <person name="LaButti K.M."/>
            <person name="Lapidus A."/>
            <person name="Lindquist E.A."/>
            <person name="Lipzen A.M."/>
            <person name="Meier-Kolthoff J.P."/>
            <person name="Ohm R.A."/>
            <person name="Otillar R.P."/>
            <person name="Pangilinan J.L."/>
            <person name="Peng Y."/>
            <person name="Rokas A."/>
            <person name="Rosa C.A."/>
            <person name="Scheuner C."/>
            <person name="Sibirny A.A."/>
            <person name="Slot J.C."/>
            <person name="Stielow J.B."/>
            <person name="Sun H."/>
            <person name="Kurtzman C.P."/>
            <person name="Blackwell M."/>
            <person name="Grigoriev I.V."/>
            <person name="Jeffries T.W."/>
        </authorList>
    </citation>
    <scope>NUCLEOTIDE SEQUENCE [LARGE SCALE GENOMIC DNA]</scope>
    <source>
        <strain evidence="11 12">DSM 6958</strain>
    </source>
</reference>
<keyword evidence="5 7" id="KW-0863">Zinc-finger</keyword>
<accession>A0A1E3PDG9</accession>
<evidence type="ECO:0000256" key="3">
    <source>
        <dbReference type="ARBA" id="ARBA00022490"/>
    </source>
</evidence>
<dbReference type="STRING" id="857566.A0A1E3PDG9"/>
<evidence type="ECO:0000256" key="5">
    <source>
        <dbReference type="ARBA" id="ARBA00022771"/>
    </source>
</evidence>
<dbReference type="GO" id="GO:0005634">
    <property type="term" value="C:nucleus"/>
    <property type="evidence" value="ECO:0007669"/>
    <property type="project" value="TreeGrafter"/>
</dbReference>
<evidence type="ECO:0000256" key="8">
    <source>
        <dbReference type="SAM" id="Coils"/>
    </source>
</evidence>
<organism evidence="11 12">
    <name type="scientific">Nadsonia fulvescens var. elongata DSM 6958</name>
    <dbReference type="NCBI Taxonomy" id="857566"/>
    <lineage>
        <taxon>Eukaryota</taxon>
        <taxon>Fungi</taxon>
        <taxon>Dikarya</taxon>
        <taxon>Ascomycota</taxon>
        <taxon>Saccharomycotina</taxon>
        <taxon>Dipodascomycetes</taxon>
        <taxon>Dipodascales</taxon>
        <taxon>Dipodascales incertae sedis</taxon>
        <taxon>Nadsonia</taxon>
    </lineage>
</organism>
<dbReference type="AlphaFoldDB" id="A0A1E3PDG9"/>
<dbReference type="GO" id="GO:0043161">
    <property type="term" value="P:proteasome-mediated ubiquitin-dependent protein catabolic process"/>
    <property type="evidence" value="ECO:0007669"/>
    <property type="project" value="InterPro"/>
</dbReference>
<dbReference type="Pfam" id="PF10607">
    <property type="entry name" value="CTLH"/>
    <property type="match status" value="1"/>
</dbReference>
<evidence type="ECO:0000256" key="2">
    <source>
        <dbReference type="ARBA" id="ARBA00010615"/>
    </source>
</evidence>
<dbReference type="EMBL" id="KV454415">
    <property type="protein sequence ID" value="ODQ63421.1"/>
    <property type="molecule type" value="Genomic_DNA"/>
</dbReference>
<feature type="coiled-coil region" evidence="8">
    <location>
        <begin position="61"/>
        <end position="88"/>
    </location>
</feature>
<keyword evidence="12" id="KW-1185">Reference proteome</keyword>
<evidence type="ECO:0000259" key="10">
    <source>
        <dbReference type="PROSITE" id="PS51867"/>
    </source>
</evidence>
<feature type="domain" description="CTLH" evidence="9">
    <location>
        <begin position="253"/>
        <end position="296"/>
    </location>
</feature>
<evidence type="ECO:0000313" key="11">
    <source>
        <dbReference type="EMBL" id="ODQ63421.1"/>
    </source>
</evidence>
<evidence type="ECO:0000256" key="6">
    <source>
        <dbReference type="ARBA" id="ARBA00022833"/>
    </source>
</evidence>
<keyword evidence="4" id="KW-0479">Metal-binding</keyword>
<dbReference type="GO" id="GO:0005737">
    <property type="term" value="C:cytoplasm"/>
    <property type="evidence" value="ECO:0007669"/>
    <property type="project" value="UniProtKB-SubCell"/>
</dbReference>
<dbReference type="PROSITE" id="PS51867">
    <property type="entry name" value="ZF_RING_GID"/>
    <property type="match status" value="1"/>
</dbReference>
<comment type="subcellular location">
    <subcellularLocation>
        <location evidence="1">Cytoplasm</location>
    </subcellularLocation>
</comment>
<protein>
    <submittedName>
        <fullName evidence="11">Uncharacterized protein</fullName>
    </submittedName>
</protein>
<dbReference type="GO" id="GO:0008270">
    <property type="term" value="F:zinc ion binding"/>
    <property type="evidence" value="ECO:0007669"/>
    <property type="project" value="UniProtKB-KW"/>
</dbReference>
<dbReference type="InterPro" id="IPR044063">
    <property type="entry name" value="ZF_RING_GID"/>
</dbReference>
<dbReference type="OrthoDB" id="1933455at2759"/>
<keyword evidence="6" id="KW-0862">Zinc</keyword>